<dbReference type="Proteomes" id="UP000017908">
    <property type="component" value="Unassembled WGS sequence"/>
</dbReference>
<gene>
    <name evidence="1" type="ORF">BN715_01010</name>
</gene>
<accession>R7MXX4</accession>
<dbReference type="AlphaFoldDB" id="R7MXX4"/>
<name>R7MXX4_MEGEL</name>
<protein>
    <submittedName>
        <fullName evidence="1">Uncharacterized protein</fullName>
    </submittedName>
</protein>
<evidence type="ECO:0000313" key="2">
    <source>
        <dbReference type="Proteomes" id="UP000017908"/>
    </source>
</evidence>
<organism evidence="1 2">
    <name type="scientific">Megasphaera elsdenii CAG:570</name>
    <dbReference type="NCBI Taxonomy" id="1263087"/>
    <lineage>
        <taxon>Bacteria</taxon>
        <taxon>Bacillati</taxon>
        <taxon>Bacillota</taxon>
        <taxon>Negativicutes</taxon>
        <taxon>Veillonellales</taxon>
        <taxon>Veillonellaceae</taxon>
        <taxon>Megasphaera</taxon>
    </lineage>
</organism>
<reference evidence="1" key="1">
    <citation type="submission" date="2012-11" db="EMBL/GenBank/DDBJ databases">
        <title>Dependencies among metagenomic species, viruses, plasmids and units of genetic variation.</title>
        <authorList>
            <person name="Nielsen H.B."/>
            <person name="Almeida M."/>
            <person name="Juncker A.S."/>
            <person name="Rasmussen S."/>
            <person name="Li J."/>
            <person name="Sunagawa S."/>
            <person name="Plichta D."/>
            <person name="Gautier L."/>
            <person name="Le Chatelier E."/>
            <person name="Peletier E."/>
            <person name="Bonde I."/>
            <person name="Nielsen T."/>
            <person name="Manichanh C."/>
            <person name="Arumugam M."/>
            <person name="Batto J."/>
            <person name="Santos M.B.Q.D."/>
            <person name="Blom N."/>
            <person name="Borruel N."/>
            <person name="Burgdorf K.S."/>
            <person name="Boumezbeur F."/>
            <person name="Casellas F."/>
            <person name="Dore J."/>
            <person name="Guarner F."/>
            <person name="Hansen T."/>
            <person name="Hildebrand F."/>
            <person name="Kaas R.S."/>
            <person name="Kennedy S."/>
            <person name="Kristiansen K."/>
            <person name="Kultima J.R."/>
            <person name="Leonard P."/>
            <person name="Levenez F."/>
            <person name="Lund O."/>
            <person name="Moumen B."/>
            <person name="Le Paslier D."/>
            <person name="Pons N."/>
            <person name="Pedersen O."/>
            <person name="Prifti E."/>
            <person name="Qin J."/>
            <person name="Raes J."/>
            <person name="Tap J."/>
            <person name="Tims S."/>
            <person name="Ussery D.W."/>
            <person name="Yamada T."/>
            <person name="MetaHit consortium"/>
            <person name="Renault P."/>
            <person name="Sicheritz-Ponten T."/>
            <person name="Bork P."/>
            <person name="Wang J."/>
            <person name="Brunak S."/>
            <person name="Ehrlich S.D."/>
        </authorList>
    </citation>
    <scope>NUCLEOTIDE SEQUENCE [LARGE SCALE GENOMIC DNA]</scope>
</reference>
<proteinExistence type="predicted"/>
<evidence type="ECO:0000313" key="1">
    <source>
        <dbReference type="EMBL" id="CDF04673.1"/>
    </source>
</evidence>
<dbReference type="EMBL" id="CBKE010000122">
    <property type="protein sequence ID" value="CDF04673.1"/>
    <property type="molecule type" value="Genomic_DNA"/>
</dbReference>
<sequence>MDSDVLVIAIALDRQTAVIHGRVACRNGFSFNTVDAFKVLGQFDLQFGIITILRSNDTDIVTVSIFRSAAVNLDILVQFHRCLAGIAAVLHAIVHGSHFMSYMVVVFVYDAVHAVFATMAVGTIDTDLAILDMDISRCVLTIFAGRTRQANVAFRTILTVDTLDGDTIFAIFTFDGNAILAINADAGLAISPIDTHMAILSIFTVFASTTDVQVIAELQIINLLAIRTRLLSNLKVAICVGAVRFRSRTAIDGDFRMMLVDLIDLRVHISNLLVDIRLNLMELILCSSTAADIGTIILPGLVVQVGDILASLVGLARSLAILIIDGQAAIAIFDVANLDAIVAASDNLALRAIDSDLVVACTGRNRAIGAADSNCLVTLSGIAKSDILGQVNCVLLAAIRICSWRNRNVARRTSFHCRMLFGQILDVIKLAAIDSILGRSTDFTVGYIRDFLTAAIDTRIGDARTIFNLEARAVHYSRRRRSHITILRRCRIGSTVETCQVLIQLDQQFTVFAFLIGYTAILPSTKSSSFASALTFPLMVTVLFSLTEAPSPKSPAYFWPSSIVATSWVTPLWSS</sequence>
<comment type="caution">
    <text evidence="1">The sequence shown here is derived from an EMBL/GenBank/DDBJ whole genome shotgun (WGS) entry which is preliminary data.</text>
</comment>